<evidence type="ECO:0000256" key="8">
    <source>
        <dbReference type="RuleBase" id="RU363032"/>
    </source>
</evidence>
<dbReference type="PANTHER" id="PTHR43848">
    <property type="entry name" value="PUTRESCINE TRANSPORT SYSTEM PERMEASE PROTEIN POTI"/>
    <property type="match status" value="1"/>
</dbReference>
<dbReference type="OrthoDB" id="9782004at2"/>
<feature type="transmembrane region" description="Helical" evidence="8">
    <location>
        <begin position="234"/>
        <end position="255"/>
    </location>
</feature>
<evidence type="ECO:0000313" key="10">
    <source>
        <dbReference type="EMBL" id="TDP85350.1"/>
    </source>
</evidence>
<feature type="transmembrane region" description="Helical" evidence="8">
    <location>
        <begin position="132"/>
        <end position="156"/>
    </location>
</feature>
<organism evidence="10 11">
    <name type="scientific">Oharaeibacter diazotrophicus</name>
    <dbReference type="NCBI Taxonomy" id="1920512"/>
    <lineage>
        <taxon>Bacteria</taxon>
        <taxon>Pseudomonadati</taxon>
        <taxon>Pseudomonadota</taxon>
        <taxon>Alphaproteobacteria</taxon>
        <taxon>Hyphomicrobiales</taxon>
        <taxon>Pleomorphomonadaceae</taxon>
        <taxon>Oharaeibacter</taxon>
    </lineage>
</organism>
<comment type="subcellular location">
    <subcellularLocation>
        <location evidence="1 8">Cell membrane</location>
        <topology evidence="1 8">Multi-pass membrane protein</topology>
    </subcellularLocation>
</comment>
<evidence type="ECO:0000313" key="11">
    <source>
        <dbReference type="Proteomes" id="UP000294547"/>
    </source>
</evidence>
<dbReference type="EMBL" id="SNXY01000007">
    <property type="protein sequence ID" value="TDP85350.1"/>
    <property type="molecule type" value="Genomic_DNA"/>
</dbReference>
<keyword evidence="6 8" id="KW-1133">Transmembrane helix</keyword>
<evidence type="ECO:0000256" key="1">
    <source>
        <dbReference type="ARBA" id="ARBA00004651"/>
    </source>
</evidence>
<feature type="domain" description="ABC transmembrane type-1" evidence="9">
    <location>
        <begin position="63"/>
        <end position="255"/>
    </location>
</feature>
<dbReference type="SUPFAM" id="SSF161098">
    <property type="entry name" value="MetI-like"/>
    <property type="match status" value="1"/>
</dbReference>
<evidence type="ECO:0000256" key="2">
    <source>
        <dbReference type="ARBA" id="ARBA00007069"/>
    </source>
</evidence>
<dbReference type="GO" id="GO:0055085">
    <property type="term" value="P:transmembrane transport"/>
    <property type="evidence" value="ECO:0007669"/>
    <property type="project" value="InterPro"/>
</dbReference>
<feature type="transmembrane region" description="Helical" evidence="8">
    <location>
        <begin position="62"/>
        <end position="88"/>
    </location>
</feature>
<keyword evidence="7 8" id="KW-0472">Membrane</keyword>
<sequence>MNNGKLSWFNVTSLVVGFAFLYLPILILVVFSFNESKLVTVWGGFSTKWYASLWHNEAIKDAAWVTLRVGVLSATFATVLGTMAALTLDRFTRFPGRTLFSAMVYAPLVMPEVITGLSLLLLFVAIGFDRGFWTVTIAHTTLTMCFVAVVVQSRLVTFDRSLEEAALDLGCPPVRTFFQITLPLILPAVVAGWMLAFTLSLDDLVIASFNTGPGATTLPIKIYSQVRLGVTPEINAVSTILIAVVACGVVAASVLTKRSELERERAERAAAAGG</sequence>
<keyword evidence="4" id="KW-1003">Cell membrane</keyword>
<dbReference type="PANTHER" id="PTHR43848:SF2">
    <property type="entry name" value="PUTRESCINE TRANSPORT SYSTEM PERMEASE PROTEIN POTI"/>
    <property type="match status" value="1"/>
</dbReference>
<comment type="similarity">
    <text evidence="2">Belongs to the binding-protein-dependent transport system permease family. CysTW subfamily.</text>
</comment>
<feature type="transmembrane region" description="Helical" evidence="8">
    <location>
        <begin position="177"/>
        <end position="199"/>
    </location>
</feature>
<dbReference type="RefSeq" id="WP_126541203.1">
    <property type="nucleotide sequence ID" value="NZ_BSPM01000004.1"/>
</dbReference>
<evidence type="ECO:0000256" key="6">
    <source>
        <dbReference type="ARBA" id="ARBA00022989"/>
    </source>
</evidence>
<feature type="transmembrane region" description="Helical" evidence="8">
    <location>
        <begin position="100"/>
        <end position="126"/>
    </location>
</feature>
<dbReference type="Gene3D" id="1.10.3720.10">
    <property type="entry name" value="MetI-like"/>
    <property type="match status" value="1"/>
</dbReference>
<evidence type="ECO:0000256" key="5">
    <source>
        <dbReference type="ARBA" id="ARBA00022692"/>
    </source>
</evidence>
<name>A0A4R6RGC9_9HYPH</name>
<protein>
    <submittedName>
        <fullName evidence="10">Putrescine transport system permease protein</fullName>
    </submittedName>
</protein>
<evidence type="ECO:0000256" key="3">
    <source>
        <dbReference type="ARBA" id="ARBA00022448"/>
    </source>
</evidence>
<reference evidence="10 11" key="1">
    <citation type="submission" date="2019-03" db="EMBL/GenBank/DDBJ databases">
        <title>Genomic Encyclopedia of Type Strains, Phase IV (KMG-IV): sequencing the most valuable type-strain genomes for metagenomic binning, comparative biology and taxonomic classification.</title>
        <authorList>
            <person name="Goeker M."/>
        </authorList>
    </citation>
    <scope>NUCLEOTIDE SEQUENCE [LARGE SCALE GENOMIC DNA]</scope>
    <source>
        <strain evidence="10 11">DSM 102969</strain>
    </source>
</reference>
<evidence type="ECO:0000259" key="9">
    <source>
        <dbReference type="PROSITE" id="PS50928"/>
    </source>
</evidence>
<dbReference type="InterPro" id="IPR051789">
    <property type="entry name" value="Bact_Polyamine_Transport"/>
</dbReference>
<accession>A0A4R6RGC9</accession>
<keyword evidence="11" id="KW-1185">Reference proteome</keyword>
<dbReference type="CDD" id="cd06261">
    <property type="entry name" value="TM_PBP2"/>
    <property type="match status" value="1"/>
</dbReference>
<comment type="caution">
    <text evidence="10">The sequence shown here is derived from an EMBL/GenBank/DDBJ whole genome shotgun (WGS) entry which is preliminary data.</text>
</comment>
<dbReference type="Pfam" id="PF00528">
    <property type="entry name" value="BPD_transp_1"/>
    <property type="match status" value="1"/>
</dbReference>
<dbReference type="GO" id="GO:0005886">
    <property type="term" value="C:plasma membrane"/>
    <property type="evidence" value="ECO:0007669"/>
    <property type="project" value="UniProtKB-SubCell"/>
</dbReference>
<dbReference type="PROSITE" id="PS50928">
    <property type="entry name" value="ABC_TM1"/>
    <property type="match status" value="1"/>
</dbReference>
<evidence type="ECO:0000256" key="4">
    <source>
        <dbReference type="ARBA" id="ARBA00022475"/>
    </source>
</evidence>
<dbReference type="InterPro" id="IPR000515">
    <property type="entry name" value="MetI-like"/>
</dbReference>
<dbReference type="InterPro" id="IPR035906">
    <property type="entry name" value="MetI-like_sf"/>
</dbReference>
<dbReference type="AlphaFoldDB" id="A0A4R6RGC9"/>
<feature type="transmembrane region" description="Helical" evidence="8">
    <location>
        <begin position="12"/>
        <end position="33"/>
    </location>
</feature>
<dbReference type="Proteomes" id="UP000294547">
    <property type="component" value="Unassembled WGS sequence"/>
</dbReference>
<proteinExistence type="inferred from homology"/>
<gene>
    <name evidence="10" type="ORF">EDD54_2202</name>
</gene>
<keyword evidence="3 8" id="KW-0813">Transport</keyword>
<evidence type="ECO:0000256" key="7">
    <source>
        <dbReference type="ARBA" id="ARBA00023136"/>
    </source>
</evidence>
<keyword evidence="5 8" id="KW-0812">Transmembrane</keyword>